<keyword evidence="4" id="KW-0677">Repeat</keyword>
<evidence type="ECO:0000256" key="4">
    <source>
        <dbReference type="ARBA" id="ARBA00022737"/>
    </source>
</evidence>
<gene>
    <name evidence="12" type="ORF">PSACC_01506</name>
</gene>
<evidence type="ECO:0000256" key="6">
    <source>
        <dbReference type="ARBA" id="ARBA00023187"/>
    </source>
</evidence>
<keyword evidence="7" id="KW-0539">Nucleus</keyword>
<proteinExistence type="inferred from homology"/>
<keyword evidence="13" id="KW-1185">Reference proteome</keyword>
<evidence type="ECO:0000259" key="11">
    <source>
        <dbReference type="PROSITE" id="PS51294"/>
    </source>
</evidence>
<feature type="domain" description="Myb-like" evidence="9">
    <location>
        <begin position="1"/>
        <end position="31"/>
    </location>
</feature>
<keyword evidence="5" id="KW-0238">DNA-binding</keyword>
<dbReference type="Gene3D" id="1.10.10.60">
    <property type="entry name" value="Homeodomain-like"/>
    <property type="match status" value="2"/>
</dbReference>
<dbReference type="GO" id="GO:0003677">
    <property type="term" value="F:DNA binding"/>
    <property type="evidence" value="ECO:0007669"/>
    <property type="project" value="UniProtKB-KW"/>
</dbReference>
<dbReference type="InterPro" id="IPR009057">
    <property type="entry name" value="Homeodomain-like_sf"/>
</dbReference>
<dbReference type="AlphaFoldDB" id="A0A2H9TLR0"/>
<evidence type="ECO:0000313" key="13">
    <source>
        <dbReference type="Proteomes" id="UP000240830"/>
    </source>
</evidence>
<dbReference type="InterPro" id="IPR017884">
    <property type="entry name" value="SANT_dom"/>
</dbReference>
<feature type="region of interest" description="Disordered" evidence="8">
    <location>
        <begin position="85"/>
        <end position="122"/>
    </location>
</feature>
<dbReference type="CDD" id="cd11659">
    <property type="entry name" value="SANT_CDC5_II"/>
    <property type="match status" value="1"/>
</dbReference>
<organism evidence="12 13">
    <name type="scientific">Paramicrosporidium saccamoebae</name>
    <dbReference type="NCBI Taxonomy" id="1246581"/>
    <lineage>
        <taxon>Eukaryota</taxon>
        <taxon>Fungi</taxon>
        <taxon>Fungi incertae sedis</taxon>
        <taxon>Cryptomycota</taxon>
        <taxon>Cryptomycota incertae sedis</taxon>
        <taxon>Paramicrosporidium</taxon>
    </lineage>
</organism>
<dbReference type="PROSITE" id="PS51294">
    <property type="entry name" value="HTH_MYB"/>
    <property type="match status" value="2"/>
</dbReference>
<keyword evidence="6" id="KW-0508">mRNA splicing</keyword>
<name>A0A2H9TLR0_9FUNG</name>
<feature type="domain" description="HTH myb-type" evidence="11">
    <location>
        <begin position="32"/>
        <end position="85"/>
    </location>
</feature>
<dbReference type="PANTHER" id="PTHR45885:SF1">
    <property type="entry name" value="CELL DIVISION CYCLE 5-LIKE PROTEIN"/>
    <property type="match status" value="1"/>
</dbReference>
<dbReference type="Pfam" id="PF13921">
    <property type="entry name" value="Myb_DNA-bind_6"/>
    <property type="match status" value="1"/>
</dbReference>
<comment type="similarity">
    <text evidence="1">Belongs to the CEF1 family.</text>
</comment>
<evidence type="ECO:0000313" key="12">
    <source>
        <dbReference type="EMBL" id="PJF18676.1"/>
    </source>
</evidence>
<evidence type="ECO:0000256" key="7">
    <source>
        <dbReference type="ARBA" id="ARBA00023242"/>
    </source>
</evidence>
<sequence>MKYGRNQWARISSLLVRKTPKQCKARWNEWLDPRIKKTEWSKEEDEKLLHLAKVFPSQWGTISDLVGRTSQMCLERYERLLDAAQNEEGEGAGTTLSEARKLRPGEIDPSPETKAARPDPIDMDEDEKEMLAEARARLANTQGKKAKRKAREKLLDEARRAAALQKRKELIVAGLPGIAVKQTGMDYNNEIPFERKPQPGLYDPTEELEGERRNHEEQSRTRQKIGPTKEAIELAERRKDVQKQKERVEKGHLPAALERKLREQQAARRVPLSLPAPQIGDVELEQIAKIGYASEAARLAAEESATPAASTLRPNVAMTPLSHRGGSYGGATPMSSTMSVTTVGRTPLRDQLGINASIRQHEPLDSASMLDAFNKNRLREAFKSLPKPKNDFDIVVPEE</sequence>
<dbReference type="GO" id="GO:0000974">
    <property type="term" value="C:Prp19 complex"/>
    <property type="evidence" value="ECO:0007669"/>
    <property type="project" value="InterPro"/>
</dbReference>
<dbReference type="Pfam" id="PF11831">
    <property type="entry name" value="Myb_Cef"/>
    <property type="match status" value="1"/>
</dbReference>
<dbReference type="Proteomes" id="UP000240830">
    <property type="component" value="Unassembled WGS sequence"/>
</dbReference>
<dbReference type="GO" id="GO:0000398">
    <property type="term" value="P:mRNA splicing, via spliceosome"/>
    <property type="evidence" value="ECO:0007669"/>
    <property type="project" value="InterPro"/>
</dbReference>
<feature type="domain" description="Myb-like" evidence="9">
    <location>
        <begin position="32"/>
        <end position="81"/>
    </location>
</feature>
<evidence type="ECO:0000256" key="5">
    <source>
        <dbReference type="ARBA" id="ARBA00023125"/>
    </source>
</evidence>
<dbReference type="PROSITE" id="PS51293">
    <property type="entry name" value="SANT"/>
    <property type="match status" value="1"/>
</dbReference>
<evidence type="ECO:0000256" key="2">
    <source>
        <dbReference type="ARBA" id="ARBA00022664"/>
    </source>
</evidence>
<dbReference type="SMART" id="SM00717">
    <property type="entry name" value="SANT"/>
    <property type="match status" value="2"/>
</dbReference>
<dbReference type="InterPro" id="IPR017930">
    <property type="entry name" value="Myb_dom"/>
</dbReference>
<dbReference type="OrthoDB" id="1410009at2759"/>
<dbReference type="GO" id="GO:0005681">
    <property type="term" value="C:spliceosomal complex"/>
    <property type="evidence" value="ECO:0007669"/>
    <property type="project" value="UniProtKB-KW"/>
</dbReference>
<protein>
    <submittedName>
        <fullName evidence="12">Uncharacterized protein</fullName>
    </submittedName>
</protein>
<dbReference type="InterPro" id="IPR001005">
    <property type="entry name" value="SANT/Myb"/>
</dbReference>
<dbReference type="SUPFAM" id="SSF46689">
    <property type="entry name" value="Homeodomain-like"/>
    <property type="match status" value="1"/>
</dbReference>
<evidence type="ECO:0000256" key="3">
    <source>
        <dbReference type="ARBA" id="ARBA00022728"/>
    </source>
</evidence>
<feature type="region of interest" description="Disordered" evidence="8">
    <location>
        <begin position="189"/>
        <end position="248"/>
    </location>
</feature>
<dbReference type="CDD" id="cd00167">
    <property type="entry name" value="SANT"/>
    <property type="match status" value="1"/>
</dbReference>
<feature type="compositionally biased region" description="Basic and acidic residues" evidence="8">
    <location>
        <begin position="230"/>
        <end position="248"/>
    </location>
</feature>
<feature type="domain" description="HTH myb-type" evidence="11">
    <location>
        <begin position="1"/>
        <end position="31"/>
    </location>
</feature>
<keyword evidence="3" id="KW-0747">Spliceosome</keyword>
<dbReference type="EMBL" id="MTSL01000107">
    <property type="protein sequence ID" value="PJF18676.1"/>
    <property type="molecule type" value="Genomic_DNA"/>
</dbReference>
<dbReference type="PANTHER" id="PTHR45885">
    <property type="entry name" value="CELL DIVISION CYCLE 5-LIKE PROTEIN"/>
    <property type="match status" value="1"/>
</dbReference>
<dbReference type="InterPro" id="IPR047240">
    <property type="entry name" value="SANT_CDC5L_II"/>
</dbReference>
<comment type="caution">
    <text evidence="12">The sequence shown here is derived from an EMBL/GenBank/DDBJ whole genome shotgun (WGS) entry which is preliminary data.</text>
</comment>
<accession>A0A2H9TLR0</accession>
<dbReference type="STRING" id="1246581.A0A2H9TLR0"/>
<dbReference type="InterPro" id="IPR021786">
    <property type="entry name" value="Cdc5p/Cef1_C"/>
</dbReference>
<reference evidence="12 13" key="1">
    <citation type="submission" date="2016-10" db="EMBL/GenBank/DDBJ databases">
        <title>The genome of Paramicrosporidium saccamoebae is the missing link in understanding Cryptomycota and Microsporidia evolution.</title>
        <authorList>
            <person name="Quandt C.A."/>
            <person name="Beaudet D."/>
            <person name="Corsaro D."/>
            <person name="Michel R."/>
            <person name="Corradi N."/>
            <person name="James T."/>
        </authorList>
    </citation>
    <scope>NUCLEOTIDE SEQUENCE [LARGE SCALE GENOMIC DNA]</scope>
    <source>
        <strain evidence="12 13">KSL3</strain>
    </source>
</reference>
<dbReference type="InterPro" id="IPR047242">
    <property type="entry name" value="CDC5L/Cef1"/>
</dbReference>
<keyword evidence="2" id="KW-0507">mRNA processing</keyword>
<evidence type="ECO:0000256" key="1">
    <source>
        <dbReference type="ARBA" id="ARBA00010506"/>
    </source>
</evidence>
<evidence type="ECO:0000259" key="9">
    <source>
        <dbReference type="PROSITE" id="PS50090"/>
    </source>
</evidence>
<evidence type="ECO:0000256" key="8">
    <source>
        <dbReference type="SAM" id="MobiDB-lite"/>
    </source>
</evidence>
<dbReference type="PROSITE" id="PS50090">
    <property type="entry name" value="MYB_LIKE"/>
    <property type="match status" value="2"/>
</dbReference>
<feature type="compositionally biased region" description="Basic and acidic residues" evidence="8">
    <location>
        <begin position="210"/>
        <end position="220"/>
    </location>
</feature>
<feature type="domain" description="SANT" evidence="10">
    <location>
        <begin position="1"/>
        <end position="40"/>
    </location>
</feature>
<evidence type="ECO:0000259" key="10">
    <source>
        <dbReference type="PROSITE" id="PS51293"/>
    </source>
</evidence>